<organism evidence="2 3">
    <name type="scientific">Rhodococcus jostii (strain RHA1)</name>
    <dbReference type="NCBI Taxonomy" id="101510"/>
    <lineage>
        <taxon>Bacteria</taxon>
        <taxon>Bacillati</taxon>
        <taxon>Actinomycetota</taxon>
        <taxon>Actinomycetes</taxon>
        <taxon>Mycobacteriales</taxon>
        <taxon>Nocardiaceae</taxon>
        <taxon>Rhodococcus</taxon>
    </lineage>
</organism>
<proteinExistence type="predicted"/>
<protein>
    <submittedName>
        <fullName evidence="2">Probable monooxygenase</fullName>
    </submittedName>
</protein>
<dbReference type="Gene3D" id="3.50.50.60">
    <property type="entry name" value="FAD/NAD(P)-binding domain"/>
    <property type="match status" value="2"/>
</dbReference>
<evidence type="ECO:0000259" key="1">
    <source>
        <dbReference type="Pfam" id="PF17885"/>
    </source>
</evidence>
<name>Q0RX85_RHOJR</name>
<dbReference type="KEGG" id="rha:RHA1_ro09057"/>
<dbReference type="Gene3D" id="3.30.9.40">
    <property type="match status" value="2"/>
</dbReference>
<sequence length="414" mass="45578">MPNIGIIGAGIGGLQLGLQLRQHDIPVTIYTDKTANQIAGGRLLNSVAHHGPTLERERLLGVHFWPVEEYGYSCHHHYLGGDQPMSFRGDFTNWSSAIDYRLYLPKLSEAFQERGGNLEVRMLQADDIEPIAARHDLIVVAAGRGAFASMFPRRPDLSPYDTPQRALSVGIYRGIAESDPRGVTISTSPGHGDLLEIPMYTEDGFLTALLFENIPGGDLEILAKMSYDDDPQAFNRTVLDKLARHHPQTFERVDHTQFGLHRSIDLLQGALVPTVREDYAKLPGGKFALAIGDVHTVVDPLLGQGANSASHSAWVTGEAIVEDLGFDEMFCTRVARRRADVVLGAAQWTNLMLAPPAEHVLRLFEAMNANKAVADEFTHNFDHPDRQWQILATAERTNAFLARHGIESAAALAV</sequence>
<dbReference type="PATRIC" id="fig|101510.16.peg.8335"/>
<accession>Q0RX85</accession>
<dbReference type="Pfam" id="PF17885">
    <property type="entry name" value="Smoa_sbd"/>
    <property type="match status" value="1"/>
</dbReference>
<evidence type="ECO:0000313" key="2">
    <source>
        <dbReference type="EMBL" id="ABH00101.1"/>
    </source>
</evidence>
<geneLocation type="plasmid" evidence="2 3">
    <name>pRHL1</name>
</geneLocation>
<dbReference type="HOGENOM" id="CLU_033694_0_0_11"/>
<dbReference type="SUPFAM" id="SSF51905">
    <property type="entry name" value="FAD/NAD(P)-binding domain"/>
    <property type="match status" value="1"/>
</dbReference>
<dbReference type="Proteomes" id="UP000008710">
    <property type="component" value="Plasmid pRHL1"/>
</dbReference>
<gene>
    <name evidence="2" type="ordered locus">RHA1_ro09057</name>
</gene>
<dbReference type="InterPro" id="IPR036188">
    <property type="entry name" value="FAD/NAD-bd_sf"/>
</dbReference>
<keyword evidence="2" id="KW-0560">Oxidoreductase</keyword>
<dbReference type="OrthoDB" id="3414915at2"/>
<evidence type="ECO:0000313" key="3">
    <source>
        <dbReference type="Proteomes" id="UP000008710"/>
    </source>
</evidence>
<dbReference type="InterPro" id="IPR041654">
    <property type="entry name" value="StyA_sbd"/>
</dbReference>
<reference evidence="3" key="1">
    <citation type="journal article" date="2006" name="Proc. Natl. Acad. Sci. U.S.A.">
        <title>The complete genome of Rhodococcus sp. RHA1 provides insights into a catabolic powerhouse.</title>
        <authorList>
            <person name="McLeod M.P."/>
            <person name="Warren R.L."/>
            <person name="Hsiao W.W.L."/>
            <person name="Araki N."/>
            <person name="Myhre M."/>
            <person name="Fernandes C."/>
            <person name="Miyazawa D."/>
            <person name="Wong W."/>
            <person name="Lillquist A.L."/>
            <person name="Wang D."/>
            <person name="Dosanjh M."/>
            <person name="Hara H."/>
            <person name="Petrescu A."/>
            <person name="Morin R.D."/>
            <person name="Yang G."/>
            <person name="Stott J.M."/>
            <person name="Schein J.E."/>
            <person name="Shin H."/>
            <person name="Smailus D."/>
            <person name="Siddiqui A.S."/>
            <person name="Marra M.A."/>
            <person name="Jones S.J.M."/>
            <person name="Holt R."/>
            <person name="Brinkman F.S.L."/>
            <person name="Miyauchi K."/>
            <person name="Fukuda M."/>
            <person name="Davies J.E."/>
            <person name="Mohn W.W."/>
            <person name="Eltis L.D."/>
        </authorList>
    </citation>
    <scope>NUCLEOTIDE SEQUENCE [LARGE SCALE GENOMIC DNA]</scope>
    <source>
        <strain evidence="3">RHA1</strain>
    </source>
</reference>
<keyword evidence="2" id="KW-0614">Plasmid</keyword>
<dbReference type="Gene3D" id="6.10.250.650">
    <property type="match status" value="1"/>
</dbReference>
<feature type="domain" description="Styrene monooxygenase StyA putative substrate binding" evidence="1">
    <location>
        <begin position="143"/>
        <end position="252"/>
    </location>
</feature>
<dbReference type="GO" id="GO:0004497">
    <property type="term" value="F:monooxygenase activity"/>
    <property type="evidence" value="ECO:0007669"/>
    <property type="project" value="UniProtKB-KW"/>
</dbReference>
<dbReference type="AlphaFoldDB" id="Q0RX85"/>
<dbReference type="EMBL" id="CP000432">
    <property type="protein sequence ID" value="ABH00101.1"/>
    <property type="molecule type" value="Genomic_DNA"/>
</dbReference>
<keyword evidence="2" id="KW-0503">Monooxygenase</keyword>
<dbReference type="RefSeq" id="WP_011599777.1">
    <property type="nucleotide sequence ID" value="NC_008269.1"/>
</dbReference>